<protein>
    <submittedName>
        <fullName evidence="2">Uncharacterized protein</fullName>
    </submittedName>
</protein>
<feature type="region of interest" description="Disordered" evidence="1">
    <location>
        <begin position="234"/>
        <end position="259"/>
    </location>
</feature>
<dbReference type="AlphaFoldDB" id="A0A6L2KE60"/>
<comment type="caution">
    <text evidence="2">The sequence shown here is derived from an EMBL/GenBank/DDBJ whole genome shotgun (WGS) entry which is preliminary data.</text>
</comment>
<feature type="region of interest" description="Disordered" evidence="1">
    <location>
        <begin position="1"/>
        <end position="29"/>
    </location>
</feature>
<reference evidence="2" key="1">
    <citation type="journal article" date="2019" name="Sci. Rep.">
        <title>Draft genome of Tanacetum cinerariifolium, the natural source of mosquito coil.</title>
        <authorList>
            <person name="Yamashiro T."/>
            <person name="Shiraishi A."/>
            <person name="Satake H."/>
            <person name="Nakayama K."/>
        </authorList>
    </citation>
    <scope>NUCLEOTIDE SEQUENCE</scope>
</reference>
<feature type="compositionally biased region" description="Polar residues" evidence="1">
    <location>
        <begin position="1"/>
        <end position="13"/>
    </location>
</feature>
<organism evidence="2">
    <name type="scientific">Tanacetum cinerariifolium</name>
    <name type="common">Dalmatian daisy</name>
    <name type="synonym">Chrysanthemum cinerariifolium</name>
    <dbReference type="NCBI Taxonomy" id="118510"/>
    <lineage>
        <taxon>Eukaryota</taxon>
        <taxon>Viridiplantae</taxon>
        <taxon>Streptophyta</taxon>
        <taxon>Embryophyta</taxon>
        <taxon>Tracheophyta</taxon>
        <taxon>Spermatophyta</taxon>
        <taxon>Magnoliopsida</taxon>
        <taxon>eudicotyledons</taxon>
        <taxon>Gunneridae</taxon>
        <taxon>Pentapetalae</taxon>
        <taxon>asterids</taxon>
        <taxon>campanulids</taxon>
        <taxon>Asterales</taxon>
        <taxon>Asteraceae</taxon>
        <taxon>Asteroideae</taxon>
        <taxon>Anthemideae</taxon>
        <taxon>Anthemidinae</taxon>
        <taxon>Tanacetum</taxon>
    </lineage>
</organism>
<dbReference type="EMBL" id="BKCJ010002214">
    <property type="protein sequence ID" value="GEU47050.1"/>
    <property type="molecule type" value="Genomic_DNA"/>
</dbReference>
<feature type="compositionally biased region" description="Basic and acidic residues" evidence="1">
    <location>
        <begin position="15"/>
        <end position="27"/>
    </location>
</feature>
<evidence type="ECO:0000256" key="1">
    <source>
        <dbReference type="SAM" id="MobiDB-lite"/>
    </source>
</evidence>
<gene>
    <name evidence="2" type="ORF">Tci_019028</name>
</gene>
<accession>A0A6L2KE60</accession>
<sequence>MVESSSHNPSSPEITPKEEAVTLDKPKTSNPFLPVTQDVSDFISKCCLNEAFTRAPTKYKEYPSKFLYTVKTLENSKVWVSTPTCGVRGDISITTFRNSLRAQYLPHLNYAKLIWEDLIHKLNKKTREKIDSYPRFISLLLEHIMPEYDNEELTINLTQVFSVHNWSLKPNQPKEPLFTTHMKAIYMLDVLVVSKALKPSLQTEEDLSKFLKDTRSAFFTPDSPQDDPIIVTDESEEEEHDKEDTHATSYNMPEDTSVLPPPSLKSAQIQELMAQAFDSLISLLNMVTETLNRFATMVETVLGATTKDVPSAGQVTASPTEGEKNTKDAKTNMIDELVDLLGINFVTQYYNKKLLFDKYCDNMLKRKKIPKITNCEVLIKKGPITLKIYKEDGSKEVISNLKKLKRVVSLLEGLQGGKKIALCKK</sequence>
<name>A0A6L2KE60_TANCI</name>
<proteinExistence type="predicted"/>
<evidence type="ECO:0000313" key="2">
    <source>
        <dbReference type="EMBL" id="GEU47050.1"/>
    </source>
</evidence>